<feature type="compositionally biased region" description="Low complexity" evidence="1">
    <location>
        <begin position="52"/>
        <end position="67"/>
    </location>
</feature>
<feature type="compositionally biased region" description="Low complexity" evidence="1">
    <location>
        <begin position="86"/>
        <end position="96"/>
    </location>
</feature>
<feature type="compositionally biased region" description="Low complexity" evidence="1">
    <location>
        <begin position="205"/>
        <end position="227"/>
    </location>
</feature>
<feature type="compositionally biased region" description="Basic residues" evidence="1">
    <location>
        <begin position="239"/>
        <end position="249"/>
    </location>
</feature>
<proteinExistence type="predicted"/>
<name>A0A9W7SNP4_9PEZI</name>
<sequence length="249" mass="25685">MAAAYGESLHGVGRRARRRSIGSGGTFESPTGLSDVPLRRLRSRGPAADLPSRFSLSSGGRSGTSISDFDGSAAMGELQIERRAPDGSSGSTSSDSFGRARRGSDPGLSSSSASSWPRLSMPDRMVRDARGFRRQRERDPTGVSGYRFGMEGAGGYGSSCVSSSSGLGGMEGYGGFRGGAASTEDWSYGSVSGLGSSGTEYPPYGSLSSLGTSGTESPPWSSVYGSVGHRGGGGYGQRGRVRRRLGPYA</sequence>
<feature type="compositionally biased region" description="Gly residues" evidence="1">
    <location>
        <begin position="228"/>
        <end position="237"/>
    </location>
</feature>
<protein>
    <submittedName>
        <fullName evidence="2">Uncharacterized protein</fullName>
    </submittedName>
</protein>
<evidence type="ECO:0000313" key="2">
    <source>
        <dbReference type="EMBL" id="KAH9825746.1"/>
    </source>
</evidence>
<feature type="compositionally biased region" description="Basic and acidic residues" evidence="1">
    <location>
        <begin position="124"/>
        <end position="140"/>
    </location>
</feature>
<comment type="caution">
    <text evidence="2">The sequence shown here is derived from an EMBL/GenBank/DDBJ whole genome shotgun (WGS) entry which is preliminary data.</text>
</comment>
<feature type="region of interest" description="Disordered" evidence="1">
    <location>
        <begin position="189"/>
        <end position="249"/>
    </location>
</feature>
<feature type="region of interest" description="Disordered" evidence="1">
    <location>
        <begin position="1"/>
        <end position="146"/>
    </location>
</feature>
<keyword evidence="3" id="KW-1185">Reference proteome</keyword>
<reference evidence="2 3" key="2">
    <citation type="journal article" date="2021" name="Curr. Genet.">
        <title>Genetic response to nitrogen starvation in the aggressive Eucalyptus foliar pathogen Teratosphaeria destructans.</title>
        <authorList>
            <person name="Havenga M."/>
            <person name="Wingfield B.D."/>
            <person name="Wingfield M.J."/>
            <person name="Dreyer L.L."/>
            <person name="Roets F."/>
            <person name="Aylward J."/>
        </authorList>
    </citation>
    <scope>NUCLEOTIDE SEQUENCE [LARGE SCALE GENOMIC DNA]</scope>
    <source>
        <strain evidence="2">CMW44962</strain>
    </source>
</reference>
<dbReference type="AlphaFoldDB" id="A0A9W7SNP4"/>
<evidence type="ECO:0000313" key="3">
    <source>
        <dbReference type="Proteomes" id="UP001138500"/>
    </source>
</evidence>
<dbReference type="EMBL" id="RIBY02002089">
    <property type="protein sequence ID" value="KAH9825746.1"/>
    <property type="molecule type" value="Genomic_DNA"/>
</dbReference>
<evidence type="ECO:0000256" key="1">
    <source>
        <dbReference type="SAM" id="MobiDB-lite"/>
    </source>
</evidence>
<accession>A0A9W7SNP4</accession>
<gene>
    <name evidence="2" type="ORF">Tdes44962_MAKER00677</name>
</gene>
<organism evidence="2 3">
    <name type="scientific">Teratosphaeria destructans</name>
    <dbReference type="NCBI Taxonomy" id="418781"/>
    <lineage>
        <taxon>Eukaryota</taxon>
        <taxon>Fungi</taxon>
        <taxon>Dikarya</taxon>
        <taxon>Ascomycota</taxon>
        <taxon>Pezizomycotina</taxon>
        <taxon>Dothideomycetes</taxon>
        <taxon>Dothideomycetidae</taxon>
        <taxon>Mycosphaerellales</taxon>
        <taxon>Teratosphaeriaceae</taxon>
        <taxon>Teratosphaeria</taxon>
    </lineage>
</organism>
<feature type="compositionally biased region" description="Low complexity" evidence="1">
    <location>
        <begin position="189"/>
        <end position="198"/>
    </location>
</feature>
<reference evidence="2 3" key="1">
    <citation type="journal article" date="2018" name="IMA Fungus">
        <title>IMA Genome-F 10: Nine draft genome sequences of Claviceps purpurea s.lat., including C. arundinis, C. humidiphila, and C. cf. spartinae, pseudomolecules for the pitch canker pathogen Fusarium circinatum, draft genome of Davidsoniella eucalypti, Grosmannia galeiformis, Quambalaria eucalypti, and Teratosphaeria destructans.</title>
        <authorList>
            <person name="Wingfield B.D."/>
            <person name="Liu M."/>
            <person name="Nguyen H.D."/>
            <person name="Lane F.A."/>
            <person name="Morgan S.W."/>
            <person name="De Vos L."/>
            <person name="Wilken P.M."/>
            <person name="Duong T.A."/>
            <person name="Aylward J."/>
            <person name="Coetzee M.P."/>
            <person name="Dadej K."/>
            <person name="De Beer Z.W."/>
            <person name="Findlay W."/>
            <person name="Havenga M."/>
            <person name="Kolarik M."/>
            <person name="Menzies J.G."/>
            <person name="Naidoo K."/>
            <person name="Pochopski O."/>
            <person name="Shoukouhi P."/>
            <person name="Santana Q.C."/>
            <person name="Seifert K.A."/>
            <person name="Soal N."/>
            <person name="Steenkamp E.T."/>
            <person name="Tatham C.T."/>
            <person name="van der Nest M.A."/>
            <person name="Wingfield M.J."/>
        </authorList>
    </citation>
    <scope>NUCLEOTIDE SEQUENCE [LARGE SCALE GENOMIC DNA]</scope>
    <source>
        <strain evidence="2">CMW44962</strain>
    </source>
</reference>
<feature type="compositionally biased region" description="Low complexity" evidence="1">
    <location>
        <begin position="105"/>
        <end position="120"/>
    </location>
</feature>
<dbReference type="Proteomes" id="UP001138500">
    <property type="component" value="Unassembled WGS sequence"/>
</dbReference>